<dbReference type="PANTHER" id="PTHR40130:SF1">
    <property type="entry name" value="SPINDLE POLE BODY-ASSOCIATED PROTEIN CUT12 DOMAIN-CONTAINING PROTEIN"/>
    <property type="match status" value="1"/>
</dbReference>
<protein>
    <submittedName>
        <fullName evidence="3">Uncharacterized protein</fullName>
    </submittedName>
</protein>
<evidence type="ECO:0000256" key="2">
    <source>
        <dbReference type="SAM" id="MobiDB-lite"/>
    </source>
</evidence>
<dbReference type="Proteomes" id="UP000603453">
    <property type="component" value="Unassembled WGS sequence"/>
</dbReference>
<feature type="coiled-coil region" evidence="1">
    <location>
        <begin position="228"/>
        <end position="262"/>
    </location>
</feature>
<keyword evidence="1" id="KW-0175">Coiled coil</keyword>
<feature type="region of interest" description="Disordered" evidence="2">
    <location>
        <begin position="363"/>
        <end position="382"/>
    </location>
</feature>
<accession>A0A8H7R5S6</accession>
<dbReference type="AlphaFoldDB" id="A0A8H7R5S6"/>
<dbReference type="Gene3D" id="1.20.58.80">
    <property type="entry name" value="Phosphotransferase system, lactose/cellobiose-type IIA subunit"/>
    <property type="match status" value="1"/>
</dbReference>
<sequence length="382" mass="43231">MNSEAPVNAGHNFANAAEDYEEREMWLKASEAHAKAADQFEIALKDTEDAEATKTLLLLTSNHERKAKELKRKAERVIKAAANQRIQQMVGINRRLPERPHMNGLVSRMARGEFGESSHHRTGGIGESYALLSNEDHDDDPFNKFLEAVEGLVQQFFNPAVAFTSVPLNENDIPVPVTPTELEEVSTKSEQTNMFDSYYMVYNPDGSEEDNPLVHQIQPMSTGTKQEKSIEQQQKDRYKAENEKLQAQIAQLTKRMKSLEMTAEEGDMLKSSVLQFRNDVHIQARRIMQSHHEISMRSSAAALLGPSGNTNSSLRHPTLAGGNGHDPASRLRELELENKQLRAQNEKQTVLVNKYRERWEMLKENAKKRRASTPLTEEGNEN</sequence>
<evidence type="ECO:0000313" key="4">
    <source>
        <dbReference type="Proteomes" id="UP000603453"/>
    </source>
</evidence>
<dbReference type="PANTHER" id="PTHR40130">
    <property type="entry name" value="EXPRESSED PROTEIN"/>
    <property type="match status" value="1"/>
</dbReference>
<evidence type="ECO:0000313" key="3">
    <source>
        <dbReference type="EMBL" id="KAG2203803.1"/>
    </source>
</evidence>
<proteinExistence type="predicted"/>
<evidence type="ECO:0000256" key="1">
    <source>
        <dbReference type="SAM" id="Coils"/>
    </source>
</evidence>
<dbReference type="OrthoDB" id="3197614at2759"/>
<comment type="caution">
    <text evidence="3">The sequence shown here is derived from an EMBL/GenBank/DDBJ whole genome shotgun (WGS) entry which is preliminary data.</text>
</comment>
<reference evidence="3" key="1">
    <citation type="submission" date="2020-12" db="EMBL/GenBank/DDBJ databases">
        <title>Metabolic potential, ecology and presence of endohyphal bacteria is reflected in genomic diversity of Mucoromycotina.</title>
        <authorList>
            <person name="Muszewska A."/>
            <person name="Okrasinska A."/>
            <person name="Steczkiewicz K."/>
            <person name="Drgas O."/>
            <person name="Orlowska M."/>
            <person name="Perlinska-Lenart U."/>
            <person name="Aleksandrzak-Piekarczyk T."/>
            <person name="Szatraj K."/>
            <person name="Zielenkiewicz U."/>
            <person name="Pilsyk S."/>
            <person name="Malc E."/>
            <person name="Mieczkowski P."/>
            <person name="Kruszewska J.S."/>
            <person name="Biernat P."/>
            <person name="Pawlowska J."/>
        </authorList>
    </citation>
    <scope>NUCLEOTIDE SEQUENCE</scope>
    <source>
        <strain evidence="3">WA0000017839</strain>
    </source>
</reference>
<gene>
    <name evidence="3" type="ORF">INT47_012736</name>
</gene>
<dbReference type="SUPFAM" id="SSF140361">
    <property type="entry name" value="MIT domain-like"/>
    <property type="match status" value="1"/>
</dbReference>
<organism evidence="3 4">
    <name type="scientific">Mucor saturninus</name>
    <dbReference type="NCBI Taxonomy" id="64648"/>
    <lineage>
        <taxon>Eukaryota</taxon>
        <taxon>Fungi</taxon>
        <taxon>Fungi incertae sedis</taxon>
        <taxon>Mucoromycota</taxon>
        <taxon>Mucoromycotina</taxon>
        <taxon>Mucoromycetes</taxon>
        <taxon>Mucorales</taxon>
        <taxon>Mucorineae</taxon>
        <taxon>Mucoraceae</taxon>
        <taxon>Mucor</taxon>
    </lineage>
</organism>
<keyword evidence="4" id="KW-1185">Reference proteome</keyword>
<feature type="coiled-coil region" evidence="1">
    <location>
        <begin position="331"/>
        <end position="358"/>
    </location>
</feature>
<name>A0A8H7R5S6_9FUNG</name>
<feature type="coiled-coil region" evidence="1">
    <location>
        <begin position="60"/>
        <end position="87"/>
    </location>
</feature>
<feature type="region of interest" description="Disordered" evidence="2">
    <location>
        <begin position="302"/>
        <end position="328"/>
    </location>
</feature>
<dbReference type="EMBL" id="JAEPRD010000049">
    <property type="protein sequence ID" value="KAG2203803.1"/>
    <property type="molecule type" value="Genomic_DNA"/>
</dbReference>